<evidence type="ECO:0000313" key="6">
    <source>
        <dbReference type="EMBL" id="SFW60297.1"/>
    </source>
</evidence>
<dbReference type="InterPro" id="IPR051805">
    <property type="entry name" value="Dehydratase_Activator_Redct"/>
</dbReference>
<keyword evidence="4" id="KW-0411">Iron-sulfur</keyword>
<dbReference type="GO" id="GO:0046872">
    <property type="term" value="F:metal ion binding"/>
    <property type="evidence" value="ECO:0007669"/>
    <property type="project" value="UniProtKB-KW"/>
</dbReference>
<proteinExistence type="predicted"/>
<evidence type="ECO:0000256" key="4">
    <source>
        <dbReference type="ARBA" id="ARBA00023014"/>
    </source>
</evidence>
<comment type="caution">
    <text evidence="6">The sequence shown here is derived from an EMBL/GenBank/DDBJ whole genome shotgun (WGS) entry which is preliminary data.</text>
</comment>
<evidence type="ECO:0000256" key="1">
    <source>
        <dbReference type="ARBA" id="ARBA00001966"/>
    </source>
</evidence>
<keyword evidence="3" id="KW-0408">Iron</keyword>
<dbReference type="NCBIfam" id="TIGR00241">
    <property type="entry name" value="CoA_E_activ"/>
    <property type="match status" value="1"/>
</dbReference>
<dbReference type="InterPro" id="IPR043129">
    <property type="entry name" value="ATPase_NBD"/>
</dbReference>
<dbReference type="InterPro" id="IPR002731">
    <property type="entry name" value="ATPase_BadF"/>
</dbReference>
<dbReference type="EMBL" id="FPIW01000041">
    <property type="protein sequence ID" value="SFW60297.1"/>
    <property type="molecule type" value="Genomic_DNA"/>
</dbReference>
<feature type="domain" description="ATPase BadF/BadG/BcrA/BcrD type" evidence="5">
    <location>
        <begin position="5"/>
        <end position="253"/>
    </location>
</feature>
<evidence type="ECO:0000256" key="3">
    <source>
        <dbReference type="ARBA" id="ARBA00023004"/>
    </source>
</evidence>
<keyword evidence="2" id="KW-0479">Metal-binding</keyword>
<dbReference type="CDD" id="cd24036">
    <property type="entry name" value="ASKHA_NBD_BcrAD_BadFG_HgdC_HadI"/>
    <property type="match status" value="1"/>
</dbReference>
<organism evidence="6 7">
    <name type="scientific">Desulfovibrio desulfuricans</name>
    <dbReference type="NCBI Taxonomy" id="876"/>
    <lineage>
        <taxon>Bacteria</taxon>
        <taxon>Pseudomonadati</taxon>
        <taxon>Thermodesulfobacteriota</taxon>
        <taxon>Desulfovibrionia</taxon>
        <taxon>Desulfovibrionales</taxon>
        <taxon>Desulfovibrionaceae</taxon>
        <taxon>Desulfovibrio</taxon>
    </lineage>
</organism>
<gene>
    <name evidence="6" type="ORF">SAMN02910291_02055</name>
</gene>
<dbReference type="Pfam" id="PF01869">
    <property type="entry name" value="BcrAD_BadFG"/>
    <property type="match status" value="1"/>
</dbReference>
<name>A0AA94L2T2_DESDE</name>
<dbReference type="Proteomes" id="UP000182680">
    <property type="component" value="Unassembled WGS sequence"/>
</dbReference>
<dbReference type="GO" id="GO:0051536">
    <property type="term" value="F:iron-sulfur cluster binding"/>
    <property type="evidence" value="ECO:0007669"/>
    <property type="project" value="UniProtKB-KW"/>
</dbReference>
<accession>A0AA94L2T2</accession>
<protein>
    <submittedName>
        <fullName evidence="6">CoA-substrate-specific enzyme activase, putative</fullName>
    </submittedName>
</protein>
<evidence type="ECO:0000313" key="7">
    <source>
        <dbReference type="Proteomes" id="UP000182680"/>
    </source>
</evidence>
<reference evidence="7" key="1">
    <citation type="submission" date="2016-11" db="EMBL/GenBank/DDBJ databases">
        <authorList>
            <person name="Jaros S."/>
            <person name="Januszkiewicz K."/>
            <person name="Wedrychowicz H."/>
        </authorList>
    </citation>
    <scope>NUCLEOTIDE SEQUENCE [LARGE SCALE GENOMIC DNA]</scope>
    <source>
        <strain evidence="7">DSM 7057</strain>
    </source>
</reference>
<dbReference type="Gene3D" id="3.30.420.40">
    <property type="match status" value="2"/>
</dbReference>
<evidence type="ECO:0000259" key="5">
    <source>
        <dbReference type="Pfam" id="PF01869"/>
    </source>
</evidence>
<sequence>MFAAGIDVGSVAAKAVIFDTASRSMAGGTVLPTGWNTREAGERALAAACGQAGVDRADLARIVATGYGRIALPFAHKTVTEITCHARGASWLFPGSGVVLDIGGQDSKAISLDENGGVRDFVMNDKCAAGTGRFLQVLAGILGMPLDDLGKAAAGGSPVPISSMCAVFAETEIVGLLAQGTPPADLAAGVFVSIARRMRGLARRISFTGQCVFTGGMATSPAFCDFLSRELEIPVRVPDEPQLVGALGAALLAAHQLEKKHHA</sequence>
<dbReference type="PANTHER" id="PTHR32329">
    <property type="entry name" value="BIFUNCTIONAL PROTEIN [INCLUDES 2-HYDROXYACYL-COA DEHYDRATASE (N-TER) AND ITS ACTIVATOR DOMAIN (C_TERM)-RELATED"/>
    <property type="match status" value="1"/>
</dbReference>
<dbReference type="PANTHER" id="PTHR32329:SF2">
    <property type="entry name" value="BIFUNCTIONAL PROTEIN [INCLUDES 2-HYDROXYACYL-COA DEHYDRATASE (N-TER) AND ITS ACTIVATOR DOMAIN (C_TERM)"/>
    <property type="match status" value="1"/>
</dbReference>
<dbReference type="SUPFAM" id="SSF53067">
    <property type="entry name" value="Actin-like ATPase domain"/>
    <property type="match status" value="1"/>
</dbReference>
<dbReference type="InterPro" id="IPR008275">
    <property type="entry name" value="CoA_E_activase_dom"/>
</dbReference>
<dbReference type="AlphaFoldDB" id="A0AA94L2T2"/>
<dbReference type="RefSeq" id="WP_072312148.1">
    <property type="nucleotide sequence ID" value="NZ_FPIW01000041.1"/>
</dbReference>
<comment type="cofactor">
    <cofactor evidence="1">
        <name>[4Fe-4S] cluster</name>
        <dbReference type="ChEBI" id="CHEBI:49883"/>
    </cofactor>
</comment>
<evidence type="ECO:0000256" key="2">
    <source>
        <dbReference type="ARBA" id="ARBA00022723"/>
    </source>
</evidence>